<organism evidence="2">
    <name type="scientific">Anguilla anguilla</name>
    <name type="common">European freshwater eel</name>
    <name type="synonym">Muraena anguilla</name>
    <dbReference type="NCBI Taxonomy" id="7936"/>
    <lineage>
        <taxon>Eukaryota</taxon>
        <taxon>Metazoa</taxon>
        <taxon>Chordata</taxon>
        <taxon>Craniata</taxon>
        <taxon>Vertebrata</taxon>
        <taxon>Euteleostomi</taxon>
        <taxon>Actinopterygii</taxon>
        <taxon>Neopterygii</taxon>
        <taxon>Teleostei</taxon>
        <taxon>Anguilliformes</taxon>
        <taxon>Anguillidae</taxon>
        <taxon>Anguilla</taxon>
    </lineage>
</organism>
<protein>
    <submittedName>
        <fullName evidence="2">Uncharacterized protein</fullName>
    </submittedName>
</protein>
<evidence type="ECO:0000313" key="2">
    <source>
        <dbReference type="EMBL" id="JAI06004.1"/>
    </source>
</evidence>
<name>A0A0E9XWD4_ANGAN</name>
<reference evidence="2" key="1">
    <citation type="submission" date="2014-11" db="EMBL/GenBank/DDBJ databases">
        <authorList>
            <person name="Amaro Gonzalez C."/>
        </authorList>
    </citation>
    <scope>NUCLEOTIDE SEQUENCE</scope>
</reference>
<accession>A0A0E9XWD4</accession>
<proteinExistence type="predicted"/>
<feature type="region of interest" description="Disordered" evidence="1">
    <location>
        <begin position="1"/>
        <end position="29"/>
    </location>
</feature>
<dbReference type="EMBL" id="GBXM01002574">
    <property type="protein sequence ID" value="JAI06004.1"/>
    <property type="molecule type" value="Transcribed_RNA"/>
</dbReference>
<sequence>MNPSFAKGKASEEEDEQDYVNYRDPTEDE</sequence>
<reference evidence="2" key="2">
    <citation type="journal article" date="2015" name="Fish Shellfish Immunol.">
        <title>Early steps in the European eel (Anguilla anguilla)-Vibrio vulnificus interaction in the gills: Role of the RtxA13 toxin.</title>
        <authorList>
            <person name="Callol A."/>
            <person name="Pajuelo D."/>
            <person name="Ebbesson L."/>
            <person name="Teles M."/>
            <person name="MacKenzie S."/>
            <person name="Amaro C."/>
        </authorList>
    </citation>
    <scope>NUCLEOTIDE SEQUENCE</scope>
</reference>
<evidence type="ECO:0000256" key="1">
    <source>
        <dbReference type="SAM" id="MobiDB-lite"/>
    </source>
</evidence>
<dbReference type="AlphaFoldDB" id="A0A0E9XWD4"/>